<proteinExistence type="predicted"/>
<keyword evidence="3" id="KW-1185">Reference proteome</keyword>
<evidence type="ECO:0000313" key="3">
    <source>
        <dbReference type="Proteomes" id="UP001607302"/>
    </source>
</evidence>
<dbReference type="Proteomes" id="UP001607302">
    <property type="component" value="Unassembled WGS sequence"/>
</dbReference>
<gene>
    <name evidence="2" type="ORF">V1478_001980</name>
</gene>
<dbReference type="EMBL" id="JAUDFV010000027">
    <property type="protein sequence ID" value="KAL2737894.1"/>
    <property type="molecule type" value="Genomic_DNA"/>
</dbReference>
<feature type="region of interest" description="Disordered" evidence="1">
    <location>
        <begin position="1"/>
        <end position="57"/>
    </location>
</feature>
<sequence>MIRGKRRRRISWKEEEEEEEEEEKKLGECWEEEDIGRTNEPAQALMNINPAEPAKNTRTERTLLQCLLSINPRSAS</sequence>
<evidence type="ECO:0000313" key="2">
    <source>
        <dbReference type="EMBL" id="KAL2737894.1"/>
    </source>
</evidence>
<name>A0ABD2BZ93_VESSQ</name>
<accession>A0ABD2BZ93</accession>
<protein>
    <submittedName>
        <fullName evidence="2">Uncharacterized protein</fullName>
    </submittedName>
</protein>
<organism evidence="2 3">
    <name type="scientific">Vespula squamosa</name>
    <name type="common">Southern yellow jacket</name>
    <name type="synonym">Wasp</name>
    <dbReference type="NCBI Taxonomy" id="30214"/>
    <lineage>
        <taxon>Eukaryota</taxon>
        <taxon>Metazoa</taxon>
        <taxon>Ecdysozoa</taxon>
        <taxon>Arthropoda</taxon>
        <taxon>Hexapoda</taxon>
        <taxon>Insecta</taxon>
        <taxon>Pterygota</taxon>
        <taxon>Neoptera</taxon>
        <taxon>Endopterygota</taxon>
        <taxon>Hymenoptera</taxon>
        <taxon>Apocrita</taxon>
        <taxon>Aculeata</taxon>
        <taxon>Vespoidea</taxon>
        <taxon>Vespidae</taxon>
        <taxon>Vespinae</taxon>
        <taxon>Vespula</taxon>
    </lineage>
</organism>
<comment type="caution">
    <text evidence="2">The sequence shown here is derived from an EMBL/GenBank/DDBJ whole genome shotgun (WGS) entry which is preliminary data.</text>
</comment>
<dbReference type="AlphaFoldDB" id="A0ABD2BZ93"/>
<reference evidence="2 3" key="1">
    <citation type="journal article" date="2024" name="Ann. Entomol. Soc. Am.">
        <title>Genomic analyses of the southern and eastern yellowjacket wasps (Hymenoptera: Vespidae) reveal evolutionary signatures of social life.</title>
        <authorList>
            <person name="Catto M.A."/>
            <person name="Caine P.B."/>
            <person name="Orr S.E."/>
            <person name="Hunt B.G."/>
            <person name="Goodisman M.A.D."/>
        </authorList>
    </citation>
    <scope>NUCLEOTIDE SEQUENCE [LARGE SCALE GENOMIC DNA]</scope>
    <source>
        <strain evidence="2">233</strain>
        <tissue evidence="2">Head and thorax</tissue>
    </source>
</reference>
<evidence type="ECO:0000256" key="1">
    <source>
        <dbReference type="SAM" id="MobiDB-lite"/>
    </source>
</evidence>
<feature type="compositionally biased region" description="Basic residues" evidence="1">
    <location>
        <begin position="1"/>
        <end position="10"/>
    </location>
</feature>